<proteinExistence type="predicted"/>
<gene>
    <name evidence="6" type="ORF">BDFB_004786</name>
</gene>
<reference evidence="6 7" key="1">
    <citation type="submission" date="2017-03" db="EMBL/GenBank/DDBJ databases">
        <title>Genome of the blue death feigning beetle - Asbolus verrucosus.</title>
        <authorList>
            <person name="Rider S.D."/>
        </authorList>
    </citation>
    <scope>NUCLEOTIDE SEQUENCE [LARGE SCALE GENOMIC DNA]</scope>
    <source>
        <strain evidence="6">Butters</strain>
        <tissue evidence="6">Head and leg muscle</tissue>
    </source>
</reference>
<dbReference type="InterPro" id="IPR000719">
    <property type="entry name" value="Prot_kinase_dom"/>
</dbReference>
<organism evidence="6 7">
    <name type="scientific">Asbolus verrucosus</name>
    <name type="common">Desert ironclad beetle</name>
    <dbReference type="NCBI Taxonomy" id="1661398"/>
    <lineage>
        <taxon>Eukaryota</taxon>
        <taxon>Metazoa</taxon>
        <taxon>Ecdysozoa</taxon>
        <taxon>Arthropoda</taxon>
        <taxon>Hexapoda</taxon>
        <taxon>Insecta</taxon>
        <taxon>Pterygota</taxon>
        <taxon>Neoptera</taxon>
        <taxon>Endopterygota</taxon>
        <taxon>Coleoptera</taxon>
        <taxon>Polyphaga</taxon>
        <taxon>Cucujiformia</taxon>
        <taxon>Tenebrionidae</taxon>
        <taxon>Pimeliinae</taxon>
        <taxon>Asbolus</taxon>
    </lineage>
</organism>
<dbReference type="GO" id="GO:0005737">
    <property type="term" value="C:cytoplasm"/>
    <property type="evidence" value="ECO:0007669"/>
    <property type="project" value="TreeGrafter"/>
</dbReference>
<evidence type="ECO:0000256" key="1">
    <source>
        <dbReference type="ARBA" id="ARBA00022679"/>
    </source>
</evidence>
<dbReference type="GO" id="GO:0004694">
    <property type="term" value="F:eukaryotic translation initiation factor 2alpha kinase activity"/>
    <property type="evidence" value="ECO:0007669"/>
    <property type="project" value="TreeGrafter"/>
</dbReference>
<feature type="non-terminal residue" evidence="6">
    <location>
        <position position="1"/>
    </location>
</feature>
<sequence length="164" mass="18980">PSNIFFSLDGQIKVGDFGLVKDEEESHDAHNMLNPVRGHTKEVGTRLYMSPEQLNGQKYNYKVDIYSLGLIFFELLVYFSTDMERIKTLTDLRENVFPTHFMERYVAEHSLLTQMLCHLPEKRLTTIGIRARAPLNCCDTNYSETYDFELPKSVKTTGPMFLKS</sequence>
<dbReference type="GO" id="GO:0003743">
    <property type="term" value="F:translation initiation factor activity"/>
    <property type="evidence" value="ECO:0007669"/>
    <property type="project" value="UniProtKB-KW"/>
</dbReference>
<dbReference type="InterPro" id="IPR050339">
    <property type="entry name" value="CC_SR_Kinase"/>
</dbReference>
<dbReference type="OrthoDB" id="341578at2759"/>
<dbReference type="PANTHER" id="PTHR11042:SF91">
    <property type="entry name" value="EUKARYOTIC TRANSLATION INITIATION FACTOR 2-ALPHA KINASE"/>
    <property type="match status" value="1"/>
</dbReference>
<keyword evidence="7" id="KW-1185">Reference proteome</keyword>
<keyword evidence="6" id="KW-0396">Initiation factor</keyword>
<dbReference type="AlphaFoldDB" id="A0A482VSK9"/>
<keyword evidence="3 6" id="KW-0418">Kinase</keyword>
<keyword evidence="1" id="KW-0808">Transferase</keyword>
<dbReference type="PROSITE" id="PS50011">
    <property type="entry name" value="PROTEIN_KINASE_DOM"/>
    <property type="match status" value="1"/>
</dbReference>
<dbReference type="InterPro" id="IPR011009">
    <property type="entry name" value="Kinase-like_dom_sf"/>
</dbReference>
<protein>
    <submittedName>
        <fullName evidence="6">Eukaryotic translation initiation factor 2-alpha kinase-like</fullName>
    </submittedName>
</protein>
<dbReference type="Proteomes" id="UP000292052">
    <property type="component" value="Unassembled WGS sequence"/>
</dbReference>
<dbReference type="Gene3D" id="1.10.510.10">
    <property type="entry name" value="Transferase(Phosphotransferase) domain 1"/>
    <property type="match status" value="1"/>
</dbReference>
<comment type="caution">
    <text evidence="6">The sequence shown here is derived from an EMBL/GenBank/DDBJ whole genome shotgun (WGS) entry which is preliminary data.</text>
</comment>
<dbReference type="Pfam" id="PF00069">
    <property type="entry name" value="Pkinase"/>
    <property type="match status" value="1"/>
</dbReference>
<dbReference type="GO" id="GO:0005524">
    <property type="term" value="F:ATP binding"/>
    <property type="evidence" value="ECO:0007669"/>
    <property type="project" value="UniProtKB-KW"/>
</dbReference>
<evidence type="ECO:0000256" key="3">
    <source>
        <dbReference type="ARBA" id="ARBA00022777"/>
    </source>
</evidence>
<evidence type="ECO:0000313" key="7">
    <source>
        <dbReference type="Proteomes" id="UP000292052"/>
    </source>
</evidence>
<accession>A0A482VSK9</accession>
<feature type="domain" description="Protein kinase" evidence="5">
    <location>
        <begin position="1"/>
        <end position="135"/>
    </location>
</feature>
<dbReference type="STRING" id="1661398.A0A482VSK9"/>
<dbReference type="PANTHER" id="PTHR11042">
    <property type="entry name" value="EUKARYOTIC TRANSLATION INITIATION FACTOR 2-ALPHA KINASE EIF2-ALPHA KINASE -RELATED"/>
    <property type="match status" value="1"/>
</dbReference>
<dbReference type="GO" id="GO:0005634">
    <property type="term" value="C:nucleus"/>
    <property type="evidence" value="ECO:0007669"/>
    <property type="project" value="TreeGrafter"/>
</dbReference>
<name>A0A482VSK9_ASBVE</name>
<dbReference type="EMBL" id="QDEB01071648">
    <property type="protein sequence ID" value="RZC35358.1"/>
    <property type="molecule type" value="Genomic_DNA"/>
</dbReference>
<dbReference type="SUPFAM" id="SSF56112">
    <property type="entry name" value="Protein kinase-like (PK-like)"/>
    <property type="match status" value="1"/>
</dbReference>
<evidence type="ECO:0000256" key="4">
    <source>
        <dbReference type="ARBA" id="ARBA00022840"/>
    </source>
</evidence>
<evidence type="ECO:0000313" key="6">
    <source>
        <dbReference type="EMBL" id="RZC35358.1"/>
    </source>
</evidence>
<keyword evidence="4" id="KW-0067">ATP-binding</keyword>
<keyword evidence="6" id="KW-0648">Protein biosynthesis</keyword>
<keyword evidence="2" id="KW-0547">Nucleotide-binding</keyword>
<dbReference type="SMART" id="SM00220">
    <property type="entry name" value="S_TKc"/>
    <property type="match status" value="1"/>
</dbReference>
<evidence type="ECO:0000259" key="5">
    <source>
        <dbReference type="PROSITE" id="PS50011"/>
    </source>
</evidence>
<evidence type="ECO:0000256" key="2">
    <source>
        <dbReference type="ARBA" id="ARBA00022741"/>
    </source>
</evidence>